<proteinExistence type="inferred from homology"/>
<reference evidence="9" key="1">
    <citation type="submission" date="2022-04" db="EMBL/GenBank/DDBJ databases">
        <title>Desulfatitalea alkaliphila sp. nov., a novel anaerobic sulfate-reducing bacterium isolated from terrestrial mud volcano, Taman Peninsula, Russia.</title>
        <authorList>
            <person name="Khomyakova M.A."/>
            <person name="Merkel A.Y."/>
            <person name="Slobodkin A.I."/>
        </authorList>
    </citation>
    <scope>NUCLEOTIDE SEQUENCE</scope>
    <source>
        <strain evidence="9">M08but</strain>
    </source>
</reference>
<accession>A0AA41R7T8</accession>
<dbReference type="GO" id="GO:0005829">
    <property type="term" value="C:cytosol"/>
    <property type="evidence" value="ECO:0007669"/>
    <property type="project" value="TreeGrafter"/>
</dbReference>
<evidence type="ECO:0000313" key="9">
    <source>
        <dbReference type="EMBL" id="MCJ8500573.1"/>
    </source>
</evidence>
<keyword evidence="3 6" id="KW-0808">Transferase</keyword>
<evidence type="ECO:0000256" key="5">
    <source>
        <dbReference type="ARBA" id="ARBA00022917"/>
    </source>
</evidence>
<dbReference type="NCBIfam" id="TIGR00460">
    <property type="entry name" value="fmt"/>
    <property type="match status" value="1"/>
</dbReference>
<dbReference type="HAMAP" id="MF_00182">
    <property type="entry name" value="Formyl_trans"/>
    <property type="match status" value="1"/>
</dbReference>
<dbReference type="CDD" id="cd08704">
    <property type="entry name" value="Met_tRNA_FMT_C"/>
    <property type="match status" value="1"/>
</dbReference>
<organism evidence="9 10">
    <name type="scientific">Desulfatitalea alkaliphila</name>
    <dbReference type="NCBI Taxonomy" id="2929485"/>
    <lineage>
        <taxon>Bacteria</taxon>
        <taxon>Pseudomonadati</taxon>
        <taxon>Thermodesulfobacteriota</taxon>
        <taxon>Desulfobacteria</taxon>
        <taxon>Desulfobacterales</taxon>
        <taxon>Desulfosarcinaceae</taxon>
        <taxon>Desulfatitalea</taxon>
    </lineage>
</organism>
<comment type="caution">
    <text evidence="9">The sequence shown here is derived from an EMBL/GenBank/DDBJ whole genome shotgun (WGS) entry which is preliminary data.</text>
</comment>
<dbReference type="InterPro" id="IPR044135">
    <property type="entry name" value="Met-tRNA-FMT_C"/>
</dbReference>
<name>A0AA41R7T8_9BACT</name>
<comment type="catalytic activity">
    <reaction evidence="6">
        <text>L-methionyl-tRNA(fMet) + (6R)-10-formyltetrahydrofolate = N-formyl-L-methionyl-tRNA(fMet) + (6S)-5,6,7,8-tetrahydrofolate + H(+)</text>
        <dbReference type="Rhea" id="RHEA:24380"/>
        <dbReference type="Rhea" id="RHEA-COMP:9952"/>
        <dbReference type="Rhea" id="RHEA-COMP:9953"/>
        <dbReference type="ChEBI" id="CHEBI:15378"/>
        <dbReference type="ChEBI" id="CHEBI:57453"/>
        <dbReference type="ChEBI" id="CHEBI:78530"/>
        <dbReference type="ChEBI" id="CHEBI:78844"/>
        <dbReference type="ChEBI" id="CHEBI:195366"/>
        <dbReference type="EC" id="2.1.2.9"/>
    </reaction>
</comment>
<evidence type="ECO:0000313" key="10">
    <source>
        <dbReference type="Proteomes" id="UP001165427"/>
    </source>
</evidence>
<dbReference type="InterPro" id="IPR036477">
    <property type="entry name" value="Formyl_transf_N_sf"/>
</dbReference>
<dbReference type="InterPro" id="IPR002376">
    <property type="entry name" value="Formyl_transf_N"/>
</dbReference>
<comment type="similarity">
    <text evidence="1 6">Belongs to the Fmt family.</text>
</comment>
<sequence length="313" mass="33669">MMKTSIVFMGTPDFAVPSLEALHAAGFALPLVVTQPDRPKGRGRTPTPPPVKVAAQRLGCPTLQPTTVRDAAFVDRLRDLNPDFLVVVAFGHILSRELLALPARTAVNLHASLLPKYRGPAPIQWALIRGETETGVTTMLMDTGVDTGDTLLSAHTPIGPEDTAQTLHHRLARLGAPLLVETVTRLMRGDLFPRAQKHADATYAPMLCKADGRIAWEQSARRIDALIRGVTPWPGAFCFRDDQRLKIIKAHPLSASAGDAAPGTVVAGFPDELRVATGDGCLCIEVIQGASGKKLSVQDYLRGHPMPVGTRLQ</sequence>
<dbReference type="InterPro" id="IPR005794">
    <property type="entry name" value="Fmt"/>
</dbReference>
<protein>
    <recommendedName>
        <fullName evidence="2 6">Methionyl-tRNA formyltransferase</fullName>
        <ecNumber evidence="2 6">2.1.2.9</ecNumber>
    </recommendedName>
</protein>
<evidence type="ECO:0000256" key="6">
    <source>
        <dbReference type="HAMAP-Rule" id="MF_00182"/>
    </source>
</evidence>
<evidence type="ECO:0000256" key="3">
    <source>
        <dbReference type="ARBA" id="ARBA00022679"/>
    </source>
</evidence>
<dbReference type="EMBL" id="JALJRB010000007">
    <property type="protein sequence ID" value="MCJ8500573.1"/>
    <property type="molecule type" value="Genomic_DNA"/>
</dbReference>
<dbReference type="SUPFAM" id="SSF53328">
    <property type="entry name" value="Formyltransferase"/>
    <property type="match status" value="1"/>
</dbReference>
<evidence type="ECO:0000256" key="4">
    <source>
        <dbReference type="ARBA" id="ARBA00022801"/>
    </source>
</evidence>
<dbReference type="PANTHER" id="PTHR11138">
    <property type="entry name" value="METHIONYL-TRNA FORMYLTRANSFERASE"/>
    <property type="match status" value="1"/>
</dbReference>
<evidence type="ECO:0000259" key="8">
    <source>
        <dbReference type="Pfam" id="PF02911"/>
    </source>
</evidence>
<evidence type="ECO:0000256" key="1">
    <source>
        <dbReference type="ARBA" id="ARBA00010699"/>
    </source>
</evidence>
<evidence type="ECO:0000259" key="7">
    <source>
        <dbReference type="Pfam" id="PF00551"/>
    </source>
</evidence>
<gene>
    <name evidence="6 9" type="primary">fmt</name>
    <name evidence="9" type="ORF">MRX98_08315</name>
</gene>
<dbReference type="Pfam" id="PF00551">
    <property type="entry name" value="Formyl_trans_N"/>
    <property type="match status" value="1"/>
</dbReference>
<dbReference type="InterPro" id="IPR023827">
    <property type="entry name" value="Peptidase_S8_Asp-AS"/>
</dbReference>
<dbReference type="InterPro" id="IPR041711">
    <property type="entry name" value="Met-tRNA-FMT_N"/>
</dbReference>
<dbReference type="RefSeq" id="WP_246905326.1">
    <property type="nucleotide sequence ID" value="NZ_JALJRB010000007.1"/>
</dbReference>
<dbReference type="GO" id="GO:0016787">
    <property type="term" value="F:hydrolase activity"/>
    <property type="evidence" value="ECO:0007669"/>
    <property type="project" value="UniProtKB-KW"/>
</dbReference>
<dbReference type="Pfam" id="PF02911">
    <property type="entry name" value="Formyl_trans_C"/>
    <property type="match status" value="1"/>
</dbReference>
<dbReference type="GO" id="GO:0004479">
    <property type="term" value="F:methionyl-tRNA formyltransferase activity"/>
    <property type="evidence" value="ECO:0007669"/>
    <property type="project" value="UniProtKB-UniRule"/>
</dbReference>
<keyword evidence="4" id="KW-0378">Hydrolase</keyword>
<feature type="domain" description="Formyl transferase N-terminal" evidence="7">
    <location>
        <begin position="6"/>
        <end position="182"/>
    </location>
</feature>
<dbReference type="Proteomes" id="UP001165427">
    <property type="component" value="Unassembled WGS sequence"/>
</dbReference>
<dbReference type="EC" id="2.1.2.9" evidence="2 6"/>
<feature type="binding site" evidence="6">
    <location>
        <begin position="112"/>
        <end position="115"/>
    </location>
    <ligand>
        <name>(6S)-5,6,7,8-tetrahydrofolate</name>
        <dbReference type="ChEBI" id="CHEBI:57453"/>
    </ligand>
</feature>
<dbReference type="SUPFAM" id="SSF50486">
    <property type="entry name" value="FMT C-terminal domain-like"/>
    <property type="match status" value="1"/>
</dbReference>
<dbReference type="PANTHER" id="PTHR11138:SF5">
    <property type="entry name" value="METHIONYL-TRNA FORMYLTRANSFERASE, MITOCHONDRIAL"/>
    <property type="match status" value="1"/>
</dbReference>
<dbReference type="AlphaFoldDB" id="A0AA41R7T8"/>
<evidence type="ECO:0000256" key="2">
    <source>
        <dbReference type="ARBA" id="ARBA00012261"/>
    </source>
</evidence>
<feature type="domain" description="Formyl transferase C-terminal" evidence="8">
    <location>
        <begin position="209"/>
        <end position="304"/>
    </location>
</feature>
<dbReference type="PROSITE" id="PS00136">
    <property type="entry name" value="SUBTILASE_ASP"/>
    <property type="match status" value="1"/>
</dbReference>
<keyword evidence="10" id="KW-1185">Reference proteome</keyword>
<comment type="function">
    <text evidence="6">Attaches a formyl group to the free amino group of methionyl-tRNA(fMet). The formyl group appears to play a dual role in the initiator identity of N-formylmethionyl-tRNA by promoting its recognition by IF2 and preventing the misappropriation of this tRNA by the elongation apparatus.</text>
</comment>
<dbReference type="CDD" id="cd08646">
    <property type="entry name" value="FMT_core_Met-tRNA-FMT_N"/>
    <property type="match status" value="1"/>
</dbReference>
<dbReference type="InterPro" id="IPR005793">
    <property type="entry name" value="Formyl_trans_C"/>
</dbReference>
<keyword evidence="5 6" id="KW-0648">Protein biosynthesis</keyword>
<dbReference type="Gene3D" id="3.40.50.12230">
    <property type="match status" value="1"/>
</dbReference>
<dbReference type="InterPro" id="IPR011034">
    <property type="entry name" value="Formyl_transferase-like_C_sf"/>
</dbReference>